<dbReference type="Proteomes" id="UP001234787">
    <property type="component" value="Unassembled WGS sequence"/>
</dbReference>
<organism evidence="1 2">
    <name type="scientific">Cryptomeria japonica</name>
    <name type="common">Japanese cedar</name>
    <name type="synonym">Cupressus japonica</name>
    <dbReference type="NCBI Taxonomy" id="3369"/>
    <lineage>
        <taxon>Eukaryota</taxon>
        <taxon>Viridiplantae</taxon>
        <taxon>Streptophyta</taxon>
        <taxon>Embryophyta</taxon>
        <taxon>Tracheophyta</taxon>
        <taxon>Spermatophyta</taxon>
        <taxon>Pinopsida</taxon>
        <taxon>Pinidae</taxon>
        <taxon>Conifers II</taxon>
        <taxon>Cupressales</taxon>
        <taxon>Cupressaceae</taxon>
        <taxon>Cryptomeria</taxon>
    </lineage>
</organism>
<dbReference type="EMBL" id="BSEH01000411">
    <property type="protein sequence ID" value="GLJ58520.1"/>
    <property type="molecule type" value="Genomic_DNA"/>
</dbReference>
<protein>
    <submittedName>
        <fullName evidence="1">Uncharacterized protein</fullName>
    </submittedName>
</protein>
<name>A0AAD3NMT5_CRYJA</name>
<dbReference type="AlphaFoldDB" id="A0AAD3NMT5"/>
<evidence type="ECO:0000313" key="1">
    <source>
        <dbReference type="EMBL" id="GLJ58520.1"/>
    </source>
</evidence>
<comment type="caution">
    <text evidence="1">The sequence shown here is derived from an EMBL/GenBank/DDBJ whole genome shotgun (WGS) entry which is preliminary data.</text>
</comment>
<evidence type="ECO:0000313" key="2">
    <source>
        <dbReference type="Proteomes" id="UP001234787"/>
    </source>
</evidence>
<proteinExistence type="predicted"/>
<sequence>MSHEMKWNGSGPTISLYKLGINSLAGYQIIFVCMYRSGVLSEPPTRLDSRAPNYRCGGGARSQVLLLNKRLIPLLVSDRTILPAAIVLDSEELLPRAYRGRRRYGSCLGGGPQGYAYASGRRGTRAGNSG</sequence>
<gene>
    <name evidence="1" type="ORF">SUGI_1455460</name>
</gene>
<accession>A0AAD3NMT5</accession>
<reference evidence="1" key="1">
    <citation type="submission" date="2022-12" db="EMBL/GenBank/DDBJ databases">
        <title>Chromosome-Level Genome Assembly of Japanese Cedar (Cryptomeriajaponica D. Don).</title>
        <authorList>
            <person name="Fujino T."/>
            <person name="Yamaguchi K."/>
            <person name="Yokoyama T."/>
            <person name="Hamanaka T."/>
            <person name="Harazono Y."/>
            <person name="Kamada H."/>
            <person name="Kobayashi W."/>
            <person name="Ujino-Ihara T."/>
            <person name="Uchiyama K."/>
            <person name="Matsumoto A."/>
            <person name="Izuno A."/>
            <person name="Tsumura Y."/>
            <person name="Toyoda A."/>
            <person name="Shigenobu S."/>
            <person name="Moriguchi Y."/>
            <person name="Ueno S."/>
            <person name="Kasahara M."/>
        </authorList>
    </citation>
    <scope>NUCLEOTIDE SEQUENCE</scope>
</reference>
<keyword evidence="2" id="KW-1185">Reference proteome</keyword>